<evidence type="ECO:0000256" key="7">
    <source>
        <dbReference type="ARBA" id="ARBA00022989"/>
    </source>
</evidence>
<dbReference type="Gene3D" id="1.10.3720.10">
    <property type="entry name" value="MetI-like"/>
    <property type="match status" value="1"/>
</dbReference>
<feature type="transmembrane region" description="Helical" evidence="9">
    <location>
        <begin position="213"/>
        <end position="232"/>
    </location>
</feature>
<dbReference type="EMBL" id="MHTX01000019">
    <property type="protein sequence ID" value="OHA68300.1"/>
    <property type="molecule type" value="Genomic_DNA"/>
</dbReference>
<feature type="transmembrane region" description="Helical" evidence="9">
    <location>
        <begin position="111"/>
        <end position="131"/>
    </location>
</feature>
<dbReference type="InterPro" id="IPR050366">
    <property type="entry name" value="BP-dependent_transpt_permease"/>
</dbReference>
<dbReference type="InterPro" id="IPR035906">
    <property type="entry name" value="MetI-like_sf"/>
</dbReference>
<keyword evidence="2 9" id="KW-0813">Transport</keyword>
<dbReference type="GO" id="GO:0015031">
    <property type="term" value="P:protein transport"/>
    <property type="evidence" value="ECO:0007669"/>
    <property type="project" value="UniProtKB-KW"/>
</dbReference>
<keyword evidence="3" id="KW-1003">Cell membrane</keyword>
<dbReference type="GO" id="GO:0015833">
    <property type="term" value="P:peptide transport"/>
    <property type="evidence" value="ECO:0007669"/>
    <property type="project" value="UniProtKB-KW"/>
</dbReference>
<feature type="transmembrane region" description="Helical" evidence="9">
    <location>
        <begin position="259"/>
        <end position="284"/>
    </location>
</feature>
<feature type="transmembrane region" description="Helical" evidence="9">
    <location>
        <begin position="184"/>
        <end position="207"/>
    </location>
</feature>
<sequence>MKRWALRHKLGAIALIVICGLYIAGILAPLIAPYDYLAQDLTKVSQGPSFSHWFGTDRLGRDLFSRVLFSLRTTAGITTLTLLFSGGIIGITLGLIAGYKRGRTDDLIMGLGNLSAGFPALLFMILIGAALRFRYDSFISSIVGSDFFHFISRLPVVIGLVIFLAGVAVFLWRSKKSAGAPIWICAAAWFLLAASLALLLFVFFLTTPGFSDLILISAALLPFSWYGTAMVIRSQVLILREQDFILAAKAMGASDWRIVFVHLLPNVLGLVVVGMSAGLAAVAASEVGLTWLGLGVQPPHPSFGRLIAEAGSIRTLQAEPHLLLFPAGVVAMLFFAFNLLGDALGSLVTTKRG</sequence>
<dbReference type="Proteomes" id="UP000179258">
    <property type="component" value="Unassembled WGS sequence"/>
</dbReference>
<gene>
    <name evidence="11" type="ORF">A3D59_04030</name>
</gene>
<dbReference type="GO" id="GO:0055085">
    <property type="term" value="P:transmembrane transport"/>
    <property type="evidence" value="ECO:0007669"/>
    <property type="project" value="InterPro"/>
</dbReference>
<evidence type="ECO:0000313" key="11">
    <source>
        <dbReference type="EMBL" id="OHA68300.1"/>
    </source>
</evidence>
<dbReference type="InterPro" id="IPR000515">
    <property type="entry name" value="MetI-like"/>
</dbReference>
<protein>
    <recommendedName>
        <fullName evidence="10">ABC transmembrane type-1 domain-containing protein</fullName>
    </recommendedName>
</protein>
<organism evidence="11 12">
    <name type="scientific">Candidatus Wildermuthbacteria bacterium RIFCSPHIGHO2_02_FULL_47_17</name>
    <dbReference type="NCBI Taxonomy" id="1802452"/>
    <lineage>
        <taxon>Bacteria</taxon>
        <taxon>Candidatus Wildermuthiibacteriota</taxon>
    </lineage>
</organism>
<feature type="transmembrane region" description="Helical" evidence="9">
    <location>
        <begin position="151"/>
        <end position="172"/>
    </location>
</feature>
<comment type="caution">
    <text evidence="11">The sequence shown here is derived from an EMBL/GenBank/DDBJ whole genome shotgun (WGS) entry which is preliminary data.</text>
</comment>
<accession>A0A1G2R613</accession>
<keyword evidence="5" id="KW-0571">Peptide transport</keyword>
<evidence type="ECO:0000256" key="1">
    <source>
        <dbReference type="ARBA" id="ARBA00004651"/>
    </source>
</evidence>
<dbReference type="InterPro" id="IPR025966">
    <property type="entry name" value="OppC_N"/>
</dbReference>
<dbReference type="Pfam" id="PF12911">
    <property type="entry name" value="OppC_N"/>
    <property type="match status" value="1"/>
</dbReference>
<evidence type="ECO:0000256" key="2">
    <source>
        <dbReference type="ARBA" id="ARBA00022448"/>
    </source>
</evidence>
<comment type="subcellular location">
    <subcellularLocation>
        <location evidence="1 9">Cell membrane</location>
        <topology evidence="1 9">Multi-pass membrane protein</topology>
    </subcellularLocation>
</comment>
<dbReference type="GO" id="GO:0005886">
    <property type="term" value="C:plasma membrane"/>
    <property type="evidence" value="ECO:0007669"/>
    <property type="project" value="UniProtKB-SubCell"/>
</dbReference>
<keyword evidence="8 9" id="KW-0472">Membrane</keyword>
<dbReference type="PANTHER" id="PTHR43386">
    <property type="entry name" value="OLIGOPEPTIDE TRANSPORT SYSTEM PERMEASE PROTEIN APPC"/>
    <property type="match status" value="1"/>
</dbReference>
<feature type="transmembrane region" description="Helical" evidence="9">
    <location>
        <begin position="12"/>
        <end position="32"/>
    </location>
</feature>
<evidence type="ECO:0000256" key="9">
    <source>
        <dbReference type="RuleBase" id="RU363032"/>
    </source>
</evidence>
<name>A0A1G2R613_9BACT</name>
<keyword evidence="7 9" id="KW-1133">Transmembrane helix</keyword>
<dbReference type="AlphaFoldDB" id="A0A1G2R613"/>
<evidence type="ECO:0000256" key="4">
    <source>
        <dbReference type="ARBA" id="ARBA00022692"/>
    </source>
</evidence>
<dbReference type="PROSITE" id="PS50928">
    <property type="entry name" value="ABC_TM1"/>
    <property type="match status" value="1"/>
</dbReference>
<keyword evidence="6" id="KW-0653">Protein transport</keyword>
<dbReference type="SUPFAM" id="SSF161098">
    <property type="entry name" value="MetI-like"/>
    <property type="match status" value="1"/>
</dbReference>
<reference evidence="11 12" key="1">
    <citation type="journal article" date="2016" name="Nat. Commun.">
        <title>Thousands of microbial genomes shed light on interconnected biogeochemical processes in an aquifer system.</title>
        <authorList>
            <person name="Anantharaman K."/>
            <person name="Brown C.T."/>
            <person name="Hug L.A."/>
            <person name="Sharon I."/>
            <person name="Castelle C.J."/>
            <person name="Probst A.J."/>
            <person name="Thomas B.C."/>
            <person name="Singh A."/>
            <person name="Wilkins M.J."/>
            <person name="Karaoz U."/>
            <person name="Brodie E.L."/>
            <person name="Williams K.H."/>
            <person name="Hubbard S.S."/>
            <person name="Banfield J.F."/>
        </authorList>
    </citation>
    <scope>NUCLEOTIDE SEQUENCE [LARGE SCALE GENOMIC DNA]</scope>
</reference>
<proteinExistence type="inferred from homology"/>
<feature type="domain" description="ABC transmembrane type-1" evidence="10">
    <location>
        <begin position="76"/>
        <end position="341"/>
    </location>
</feature>
<dbReference type="PANTHER" id="PTHR43386:SF24">
    <property type="entry name" value="OLIGOPEPTIDE TRANSPORT SYSTEM PERMEASE PROTEIN AMID"/>
    <property type="match status" value="1"/>
</dbReference>
<keyword evidence="4 9" id="KW-0812">Transmembrane</keyword>
<feature type="transmembrane region" description="Helical" evidence="9">
    <location>
        <begin position="323"/>
        <end position="348"/>
    </location>
</feature>
<evidence type="ECO:0000256" key="6">
    <source>
        <dbReference type="ARBA" id="ARBA00022927"/>
    </source>
</evidence>
<feature type="transmembrane region" description="Helical" evidence="9">
    <location>
        <begin position="75"/>
        <end position="99"/>
    </location>
</feature>
<evidence type="ECO:0000256" key="8">
    <source>
        <dbReference type="ARBA" id="ARBA00023136"/>
    </source>
</evidence>
<evidence type="ECO:0000313" key="12">
    <source>
        <dbReference type="Proteomes" id="UP000179258"/>
    </source>
</evidence>
<dbReference type="Pfam" id="PF00528">
    <property type="entry name" value="BPD_transp_1"/>
    <property type="match status" value="1"/>
</dbReference>
<evidence type="ECO:0000256" key="3">
    <source>
        <dbReference type="ARBA" id="ARBA00022475"/>
    </source>
</evidence>
<comment type="similarity">
    <text evidence="9">Belongs to the binding-protein-dependent transport system permease family.</text>
</comment>
<evidence type="ECO:0000256" key="5">
    <source>
        <dbReference type="ARBA" id="ARBA00022856"/>
    </source>
</evidence>
<evidence type="ECO:0000259" key="10">
    <source>
        <dbReference type="PROSITE" id="PS50928"/>
    </source>
</evidence>
<dbReference type="CDD" id="cd06261">
    <property type="entry name" value="TM_PBP2"/>
    <property type="match status" value="1"/>
</dbReference>